<sequence>MIETGIKGRQETIVTEENSAKAVGSGTLLVFATPAMIALIEETAWK</sequence>
<accession>A0A1I0GPS7</accession>
<gene>
    <name evidence="1" type="ORF">SAMN04487771_10361</name>
</gene>
<dbReference type="EMBL" id="FOIL01000036">
    <property type="protein sequence ID" value="SET72270.1"/>
    <property type="molecule type" value="Genomic_DNA"/>
</dbReference>
<evidence type="ECO:0000313" key="2">
    <source>
        <dbReference type="Proteomes" id="UP000199820"/>
    </source>
</evidence>
<proteinExistence type="predicted"/>
<organism evidence="1 2">
    <name type="scientific">[Clostridium] aminophilum</name>
    <dbReference type="NCBI Taxonomy" id="1526"/>
    <lineage>
        <taxon>Bacteria</taxon>
        <taxon>Bacillati</taxon>
        <taxon>Bacillota</taxon>
        <taxon>Clostridia</taxon>
        <taxon>Lachnospirales</taxon>
        <taxon>Lachnospiraceae</taxon>
    </lineage>
</organism>
<dbReference type="Proteomes" id="UP000199820">
    <property type="component" value="Unassembled WGS sequence"/>
</dbReference>
<dbReference type="AlphaFoldDB" id="A0A1I0GPS7"/>
<protein>
    <submittedName>
        <fullName evidence="1">Uncharacterized protein</fullName>
    </submittedName>
</protein>
<dbReference type="InterPro" id="IPR029069">
    <property type="entry name" value="HotDog_dom_sf"/>
</dbReference>
<dbReference type="SUPFAM" id="SSF54637">
    <property type="entry name" value="Thioesterase/thiol ester dehydrase-isomerase"/>
    <property type="match status" value="1"/>
</dbReference>
<reference evidence="1 2" key="1">
    <citation type="submission" date="2016-10" db="EMBL/GenBank/DDBJ databases">
        <authorList>
            <person name="de Groot N.N."/>
        </authorList>
    </citation>
    <scope>NUCLEOTIDE SEQUENCE [LARGE SCALE GENOMIC DNA]</scope>
    <source>
        <strain evidence="1 2">KH1P1</strain>
    </source>
</reference>
<evidence type="ECO:0000313" key="1">
    <source>
        <dbReference type="EMBL" id="SET72270.1"/>
    </source>
</evidence>
<dbReference type="Gene3D" id="3.10.129.10">
    <property type="entry name" value="Hotdog Thioesterase"/>
    <property type="match status" value="1"/>
</dbReference>
<keyword evidence="2" id="KW-1185">Reference proteome</keyword>
<name>A0A1I0GPS7_9FIRM</name>
<feature type="non-terminal residue" evidence="1">
    <location>
        <position position="46"/>
    </location>
</feature>